<evidence type="ECO:0000256" key="7">
    <source>
        <dbReference type="ARBA" id="ARBA00022801"/>
    </source>
</evidence>
<dbReference type="PANTHER" id="PTHR10954:SF7">
    <property type="entry name" value="RIBONUCLEASE H2 SUBUNIT A"/>
    <property type="match status" value="1"/>
</dbReference>
<evidence type="ECO:0000313" key="11">
    <source>
        <dbReference type="EMBL" id="KAK6929058.1"/>
    </source>
</evidence>
<dbReference type="GO" id="GO:0043137">
    <property type="term" value="P:DNA replication, removal of RNA primer"/>
    <property type="evidence" value="ECO:0007669"/>
    <property type="project" value="TreeGrafter"/>
</dbReference>
<reference evidence="11 12" key="1">
    <citation type="submission" date="2023-12" db="EMBL/GenBank/DDBJ databases">
        <title>A high-quality genome assembly for Dillenia turbinata (Dilleniales).</title>
        <authorList>
            <person name="Chanderbali A."/>
        </authorList>
    </citation>
    <scope>NUCLEOTIDE SEQUENCE [LARGE SCALE GENOMIC DNA]</scope>
    <source>
        <strain evidence="11">LSX21</strain>
        <tissue evidence="11">Leaf</tissue>
    </source>
</reference>
<evidence type="ECO:0000259" key="10">
    <source>
        <dbReference type="PROSITE" id="PS51975"/>
    </source>
</evidence>
<dbReference type="Pfam" id="PF01351">
    <property type="entry name" value="RNase_HII"/>
    <property type="match status" value="1"/>
</dbReference>
<dbReference type="CDD" id="cd07181">
    <property type="entry name" value="RNase_HII_eukaryota_like"/>
    <property type="match status" value="1"/>
</dbReference>
<dbReference type="EMBL" id="JBAMMX010000013">
    <property type="protein sequence ID" value="KAK6929058.1"/>
    <property type="molecule type" value="Genomic_DNA"/>
</dbReference>
<dbReference type="Gene3D" id="3.30.420.10">
    <property type="entry name" value="Ribonuclease H-like superfamily/Ribonuclease H"/>
    <property type="match status" value="1"/>
</dbReference>
<evidence type="ECO:0000313" key="12">
    <source>
        <dbReference type="Proteomes" id="UP001370490"/>
    </source>
</evidence>
<dbReference type="GO" id="GO:0032299">
    <property type="term" value="C:ribonuclease H2 complex"/>
    <property type="evidence" value="ECO:0007669"/>
    <property type="project" value="TreeGrafter"/>
</dbReference>
<evidence type="ECO:0000256" key="6">
    <source>
        <dbReference type="ARBA" id="ARBA00022759"/>
    </source>
</evidence>
<dbReference type="GO" id="GO:0003723">
    <property type="term" value="F:RNA binding"/>
    <property type="evidence" value="ECO:0007669"/>
    <property type="project" value="UniProtKB-UniRule"/>
</dbReference>
<evidence type="ECO:0000256" key="2">
    <source>
        <dbReference type="ARBA" id="ARBA00001946"/>
    </source>
</evidence>
<sequence>MGSEIQLPSWVSEPCIMGIDEAGRGPVLGPMVYGCMYCALSYQKTLSSHNFADSKTLKEEKREELFESLKADESLGWAVDVIDPRELSGKMLQRNKINLNEISHQSAMGLVSRVLGMGVLLTEVYVDTVGDAEKYRIKLTERFPAIKFVVAKKADSLYPVVSGASIVAKVTRDRALREWVLDETAENMHRNFGSGYPGDPETKAWLEHHKHSLFGFPSLVRFSWGTCTPYFKDIVEVLWESDKNDEDGSTNGSSKRQLTLSNVGFTGYKRKSEEIESSGKGRCKFFQTRKLELLNQF</sequence>
<name>A0AAN8ZCW9_9MAGN</name>
<feature type="binding site" evidence="8">
    <location>
        <position position="21"/>
    </location>
    <ligand>
        <name>a divalent metal cation</name>
        <dbReference type="ChEBI" id="CHEBI:60240"/>
    </ligand>
</feature>
<dbReference type="AlphaFoldDB" id="A0AAN8ZCW9"/>
<feature type="domain" description="RNase H type-2" evidence="10">
    <location>
        <begin position="14"/>
        <end position="236"/>
    </location>
</feature>
<dbReference type="InterPro" id="IPR036397">
    <property type="entry name" value="RNaseH_sf"/>
</dbReference>
<dbReference type="InterPro" id="IPR001352">
    <property type="entry name" value="RNase_HII/HIII"/>
</dbReference>
<keyword evidence="7 8" id="KW-0378">Hydrolase</keyword>
<feature type="binding site" evidence="8">
    <location>
        <position position="20"/>
    </location>
    <ligand>
        <name>a divalent metal cation</name>
        <dbReference type="ChEBI" id="CHEBI:60240"/>
    </ligand>
</feature>
<comment type="function">
    <text evidence="9">Endonuclease that specifically degrades the RNA of RNA-DNA hybrids.</text>
</comment>
<dbReference type="GO" id="GO:0046872">
    <property type="term" value="F:metal ion binding"/>
    <property type="evidence" value="ECO:0007669"/>
    <property type="project" value="UniProtKB-KW"/>
</dbReference>
<gene>
    <name evidence="11" type="ORF">RJ641_005263</name>
</gene>
<comment type="caution">
    <text evidence="11">The sequence shown here is derived from an EMBL/GenBank/DDBJ whole genome shotgun (WGS) entry which is preliminary data.</text>
</comment>
<feature type="binding site" evidence="8">
    <location>
        <position position="127"/>
    </location>
    <ligand>
        <name>a divalent metal cation</name>
        <dbReference type="ChEBI" id="CHEBI:60240"/>
    </ligand>
</feature>
<dbReference type="EC" id="3.1.26.4" evidence="9"/>
<dbReference type="Gene3D" id="1.10.10.460">
    <property type="entry name" value="Ribonuclease hii. Domain 2"/>
    <property type="match status" value="1"/>
</dbReference>
<dbReference type="SUPFAM" id="SSF53098">
    <property type="entry name" value="Ribonuclease H-like"/>
    <property type="match status" value="1"/>
</dbReference>
<dbReference type="PANTHER" id="PTHR10954">
    <property type="entry name" value="RIBONUCLEASE H2 SUBUNIT A"/>
    <property type="match status" value="1"/>
</dbReference>
<evidence type="ECO:0000256" key="4">
    <source>
        <dbReference type="ARBA" id="ARBA00022722"/>
    </source>
</evidence>
<dbReference type="Proteomes" id="UP001370490">
    <property type="component" value="Unassembled WGS sequence"/>
</dbReference>
<dbReference type="InterPro" id="IPR012337">
    <property type="entry name" value="RNaseH-like_sf"/>
</dbReference>
<comment type="cofactor">
    <cofactor evidence="8">
        <name>Mn(2+)</name>
        <dbReference type="ChEBI" id="CHEBI:29035"/>
    </cofactor>
    <cofactor evidence="8">
        <name>Mg(2+)</name>
        <dbReference type="ChEBI" id="CHEBI:18420"/>
    </cofactor>
    <text evidence="8">Manganese or magnesium. Binds 1 divalent metal ion per monomer in the absence of substrate. May bind a second metal ion after substrate binding.</text>
</comment>
<dbReference type="InterPro" id="IPR024567">
    <property type="entry name" value="RNase_HII/HIII_dom"/>
</dbReference>
<dbReference type="FunFam" id="1.10.10.460:FF:000001">
    <property type="entry name" value="Ribonuclease"/>
    <property type="match status" value="1"/>
</dbReference>
<comment type="catalytic activity">
    <reaction evidence="1 8 9">
        <text>Endonucleolytic cleavage to 5'-phosphomonoester.</text>
        <dbReference type="EC" id="3.1.26.4"/>
    </reaction>
</comment>
<evidence type="ECO:0000256" key="3">
    <source>
        <dbReference type="ARBA" id="ARBA00007058"/>
    </source>
</evidence>
<keyword evidence="5 8" id="KW-0479">Metal-binding</keyword>
<proteinExistence type="inferred from homology"/>
<dbReference type="GO" id="GO:0004523">
    <property type="term" value="F:RNA-DNA hybrid ribonuclease activity"/>
    <property type="evidence" value="ECO:0007669"/>
    <property type="project" value="UniProtKB-UniRule"/>
</dbReference>
<evidence type="ECO:0000256" key="1">
    <source>
        <dbReference type="ARBA" id="ARBA00000077"/>
    </source>
</evidence>
<keyword evidence="12" id="KW-1185">Reference proteome</keyword>
<organism evidence="11 12">
    <name type="scientific">Dillenia turbinata</name>
    <dbReference type="NCBI Taxonomy" id="194707"/>
    <lineage>
        <taxon>Eukaryota</taxon>
        <taxon>Viridiplantae</taxon>
        <taxon>Streptophyta</taxon>
        <taxon>Embryophyta</taxon>
        <taxon>Tracheophyta</taxon>
        <taxon>Spermatophyta</taxon>
        <taxon>Magnoliopsida</taxon>
        <taxon>eudicotyledons</taxon>
        <taxon>Gunneridae</taxon>
        <taxon>Pentapetalae</taxon>
        <taxon>Dilleniales</taxon>
        <taxon>Dilleniaceae</taxon>
        <taxon>Dillenia</taxon>
    </lineage>
</organism>
<comment type="similarity">
    <text evidence="3">Belongs to the RNase HII family. Eukaryotic subfamily.</text>
</comment>
<accession>A0AAN8ZCW9</accession>
<dbReference type="NCBIfam" id="TIGR00729">
    <property type="entry name" value="ribonuclease HII"/>
    <property type="match status" value="1"/>
</dbReference>
<evidence type="ECO:0000256" key="5">
    <source>
        <dbReference type="ARBA" id="ARBA00022723"/>
    </source>
</evidence>
<dbReference type="PROSITE" id="PS51975">
    <property type="entry name" value="RNASE_H_2"/>
    <property type="match status" value="1"/>
</dbReference>
<protein>
    <recommendedName>
        <fullName evidence="9">Ribonuclease</fullName>
        <ecNumber evidence="9">3.1.26.4</ecNumber>
    </recommendedName>
</protein>
<evidence type="ECO:0000256" key="8">
    <source>
        <dbReference type="PROSITE-ProRule" id="PRU01319"/>
    </source>
</evidence>
<evidence type="ECO:0000256" key="9">
    <source>
        <dbReference type="RuleBase" id="RU003515"/>
    </source>
</evidence>
<dbReference type="InterPro" id="IPR004649">
    <property type="entry name" value="RNase_H2_suA"/>
</dbReference>
<comment type="cofactor">
    <cofactor evidence="2">
        <name>Mg(2+)</name>
        <dbReference type="ChEBI" id="CHEBI:18420"/>
    </cofactor>
</comment>
<keyword evidence="6 8" id="KW-0255">Endonuclease</keyword>
<dbReference type="FunFam" id="3.30.420.10:FF:000016">
    <property type="entry name" value="Ribonuclease"/>
    <property type="match status" value="1"/>
</dbReference>
<dbReference type="GO" id="GO:0006298">
    <property type="term" value="P:mismatch repair"/>
    <property type="evidence" value="ECO:0007669"/>
    <property type="project" value="TreeGrafter"/>
</dbReference>
<keyword evidence="4 8" id="KW-0540">Nuclease</keyword>
<dbReference type="InterPro" id="IPR023160">
    <property type="entry name" value="RNase_HII_hlx-loop-hlx_cap_dom"/>
</dbReference>